<dbReference type="InterPro" id="IPR012292">
    <property type="entry name" value="Globin/Proto"/>
</dbReference>
<dbReference type="Pfam" id="PF01152">
    <property type="entry name" value="Bac_globin"/>
    <property type="match status" value="1"/>
</dbReference>
<proteinExistence type="predicted"/>
<accession>A0ABU3B952</accession>
<comment type="caution">
    <text evidence="5">The sequence shown here is derived from an EMBL/GenBank/DDBJ whole genome shotgun (WGS) entry which is preliminary data.</text>
</comment>
<keyword evidence="1" id="KW-0813">Transport</keyword>
<keyword evidence="2" id="KW-0349">Heme</keyword>
<evidence type="ECO:0000313" key="6">
    <source>
        <dbReference type="Proteomes" id="UP001259982"/>
    </source>
</evidence>
<gene>
    <name evidence="5" type="ORF">RM531_10985</name>
</gene>
<dbReference type="SUPFAM" id="SSF46458">
    <property type="entry name" value="Globin-like"/>
    <property type="match status" value="1"/>
</dbReference>
<sequence>MSEQSLYERLGGAYAISGAVDVLIDRLHVNQTLNNMNQGVKDFHVEPYKAGYKFMVTAWSIEVTGGPKCYIGRDMFEAHKNLGLSEYEFDVTAHEIRNTLYSVGVPSAETNEFMDIIESYRGMVVGKAA</sequence>
<evidence type="ECO:0000313" key="5">
    <source>
        <dbReference type="EMBL" id="MDT0619001.1"/>
    </source>
</evidence>
<dbReference type="EMBL" id="JAVRHY010000009">
    <property type="protein sequence ID" value="MDT0619001.1"/>
    <property type="molecule type" value="Genomic_DNA"/>
</dbReference>
<dbReference type="InterPro" id="IPR009050">
    <property type="entry name" value="Globin-like_sf"/>
</dbReference>
<keyword evidence="4" id="KW-0408">Iron</keyword>
<name>A0ABU3B952_9GAMM</name>
<keyword evidence="6" id="KW-1185">Reference proteome</keyword>
<organism evidence="5 6">
    <name type="scientific">Spectribacter acetivorans</name>
    <dbReference type="NCBI Taxonomy" id="3075603"/>
    <lineage>
        <taxon>Bacteria</taxon>
        <taxon>Pseudomonadati</taxon>
        <taxon>Pseudomonadota</taxon>
        <taxon>Gammaproteobacteria</taxon>
        <taxon>Salinisphaerales</taxon>
        <taxon>Salinisphaeraceae</taxon>
        <taxon>Spectribacter</taxon>
    </lineage>
</organism>
<dbReference type="InterPro" id="IPR001486">
    <property type="entry name" value="Hemoglobin_trunc"/>
</dbReference>
<evidence type="ECO:0000256" key="1">
    <source>
        <dbReference type="ARBA" id="ARBA00022448"/>
    </source>
</evidence>
<reference evidence="5 6" key="1">
    <citation type="submission" date="2023-09" db="EMBL/GenBank/DDBJ databases">
        <authorList>
            <person name="Rey-Velasco X."/>
        </authorList>
    </citation>
    <scope>NUCLEOTIDE SEQUENCE [LARGE SCALE GENOMIC DNA]</scope>
    <source>
        <strain evidence="5 6">P385</strain>
    </source>
</reference>
<protein>
    <submittedName>
        <fullName evidence="5">Group 1 truncated hemoglobin</fullName>
    </submittedName>
</protein>
<dbReference type="RefSeq" id="WP_311659286.1">
    <property type="nucleotide sequence ID" value="NZ_JAVRHY010000009.1"/>
</dbReference>
<dbReference type="Proteomes" id="UP001259982">
    <property type="component" value="Unassembled WGS sequence"/>
</dbReference>
<evidence type="ECO:0000256" key="3">
    <source>
        <dbReference type="ARBA" id="ARBA00022723"/>
    </source>
</evidence>
<keyword evidence="3" id="KW-0479">Metal-binding</keyword>
<dbReference type="CDD" id="cd00454">
    <property type="entry name" value="TrHb1_N"/>
    <property type="match status" value="1"/>
</dbReference>
<evidence type="ECO:0000256" key="2">
    <source>
        <dbReference type="ARBA" id="ARBA00022617"/>
    </source>
</evidence>
<dbReference type="Gene3D" id="1.10.490.10">
    <property type="entry name" value="Globins"/>
    <property type="match status" value="1"/>
</dbReference>
<evidence type="ECO:0000256" key="4">
    <source>
        <dbReference type="ARBA" id="ARBA00023004"/>
    </source>
</evidence>